<keyword evidence="2" id="KW-1185">Reference proteome</keyword>
<name>A0A6M5YAS7_9BACT</name>
<dbReference type="EMBL" id="CP053435">
    <property type="protein sequence ID" value="QJW90400.1"/>
    <property type="molecule type" value="Genomic_DNA"/>
</dbReference>
<evidence type="ECO:0000313" key="1">
    <source>
        <dbReference type="EMBL" id="QJW90400.1"/>
    </source>
</evidence>
<reference evidence="1 2" key="1">
    <citation type="submission" date="2020-05" db="EMBL/GenBank/DDBJ databases">
        <title>Genome sequencing of Spirosoma sp. TS118.</title>
        <authorList>
            <person name="Lee J.-H."/>
            <person name="Jeong S."/>
            <person name="Zhao L."/>
            <person name="Jung J.-H."/>
            <person name="Kim M.-K."/>
            <person name="Lim S."/>
        </authorList>
    </citation>
    <scope>NUCLEOTIDE SEQUENCE [LARGE SCALE GENOMIC DNA]</scope>
    <source>
        <strain evidence="1 2">TS118</strain>
    </source>
</reference>
<accession>A0A6M5YAS7</accession>
<evidence type="ECO:0000313" key="2">
    <source>
        <dbReference type="Proteomes" id="UP000502756"/>
    </source>
</evidence>
<organism evidence="1 2">
    <name type="scientific">Spirosoma taeanense</name>
    <dbReference type="NCBI Taxonomy" id="2735870"/>
    <lineage>
        <taxon>Bacteria</taxon>
        <taxon>Pseudomonadati</taxon>
        <taxon>Bacteroidota</taxon>
        <taxon>Cytophagia</taxon>
        <taxon>Cytophagales</taxon>
        <taxon>Cytophagaceae</taxon>
        <taxon>Spirosoma</taxon>
    </lineage>
</organism>
<dbReference type="AlphaFoldDB" id="A0A6M5YAS7"/>
<sequence length="244" mass="28525">MFKRLEIRYQTARSLPAPYAYFYTLTLKPVADSRLQVDLAISYPDREDIDDDELIAEGYSRDDDFSWSGQLPQTWQQTVDELAKKTRLQPFREDQLGEDDDYWDARIETTEGVKQGRPANAEDWQYLVQELIQAAYETAGRERVFELTYLDLSQDGHNLELQLSASFANRTINVRSVQNQQNRSKTLPWSALQRIMTEVYNHDYDPDEAQTKRPKHDGQWLNLGTDEWHDISELRSLTSLLRGL</sequence>
<protein>
    <submittedName>
        <fullName evidence="1">Uncharacterized protein</fullName>
    </submittedName>
</protein>
<gene>
    <name evidence="1" type="ORF">HNV11_13940</name>
</gene>
<proteinExistence type="predicted"/>
<dbReference type="KEGG" id="stae:HNV11_13940"/>
<dbReference type="Proteomes" id="UP000502756">
    <property type="component" value="Chromosome"/>
</dbReference>
<dbReference type="RefSeq" id="WP_171740244.1">
    <property type="nucleotide sequence ID" value="NZ_CP053435.1"/>
</dbReference>